<feature type="region of interest" description="Disordered" evidence="1">
    <location>
        <begin position="360"/>
        <end position="459"/>
    </location>
</feature>
<evidence type="ECO:0000313" key="3">
    <source>
        <dbReference type="WBParaSite" id="PTRK_0000269200.1"/>
    </source>
</evidence>
<feature type="compositionally biased region" description="Basic and acidic residues" evidence="1">
    <location>
        <begin position="107"/>
        <end position="118"/>
    </location>
</feature>
<keyword evidence="2" id="KW-1185">Reference proteome</keyword>
<feature type="compositionally biased region" description="Basic and acidic residues" evidence="1">
    <location>
        <begin position="369"/>
        <end position="385"/>
    </location>
</feature>
<feature type="compositionally biased region" description="Basic and acidic residues" evidence="1">
    <location>
        <begin position="187"/>
        <end position="215"/>
    </location>
</feature>
<protein>
    <submittedName>
        <fullName evidence="3">Integral membrane protein</fullName>
    </submittedName>
</protein>
<feature type="region of interest" description="Disordered" evidence="1">
    <location>
        <begin position="1"/>
        <end position="33"/>
    </location>
</feature>
<feature type="compositionally biased region" description="Low complexity" evidence="1">
    <location>
        <begin position="97"/>
        <end position="106"/>
    </location>
</feature>
<dbReference type="WBParaSite" id="PTRK_0000269200.1">
    <property type="protein sequence ID" value="PTRK_0000269200.1"/>
    <property type="gene ID" value="PTRK_0000269200"/>
</dbReference>
<sequence>MRGCADPQIIVRRSMSRDPSSGPDGPPSPTRGEGKLKAALELLLLNRLCGCCRLRACETHRPTRSSSQGRHASSLLRHSAVATHRRRVRPGHPRRPNPAGAGARLAAADRRRLSEPDPHGGGAAGAVHHRQFDRQAGRRRRRGAAGGADHRLVRHHLPVGGAGRLCVRTHHQSGRRPVEPAAGRGQGARDPDAVAGAAERRADQPLRRPDRRQGAADHLLLGAGGGGAGRGTGVPHHPLGDPADAVRGVRPDRLSRRRLWLGGAAAAGQVHLRHLRGLPVPHLRRLFGPAEAARAEGRQLLPRRSCGHADGLRHLVVAGHPARHPAPDGRAAGRAPGLRRLRRAAGRQCEDGRVRRHLSGHRLHLHRPVFPDRPDADAVHPDRPDGGAGVAGHGGRAGDQHRHADPDAVDGGPAAGGRRLHHRHRPHHRHDAHGHQRHRPDGRARPGRQGGRPPEPGHI</sequence>
<feature type="compositionally biased region" description="Gly residues" evidence="1">
    <location>
        <begin position="222"/>
        <end position="232"/>
    </location>
</feature>
<accession>A0A0N4Z6A9</accession>
<reference evidence="3" key="1">
    <citation type="submission" date="2017-02" db="UniProtKB">
        <authorList>
            <consortium name="WormBaseParasite"/>
        </authorList>
    </citation>
    <scope>IDENTIFICATION</scope>
</reference>
<feature type="compositionally biased region" description="Basic residues" evidence="1">
    <location>
        <begin position="83"/>
        <end position="95"/>
    </location>
</feature>
<name>A0A0N4Z6A9_PARTI</name>
<evidence type="ECO:0000256" key="1">
    <source>
        <dbReference type="SAM" id="MobiDB-lite"/>
    </source>
</evidence>
<proteinExistence type="predicted"/>
<evidence type="ECO:0000313" key="2">
    <source>
        <dbReference type="Proteomes" id="UP000038045"/>
    </source>
</evidence>
<feature type="compositionally biased region" description="Basic residues" evidence="1">
    <location>
        <begin position="418"/>
        <end position="438"/>
    </location>
</feature>
<feature type="region of interest" description="Disordered" evidence="1">
    <location>
        <begin position="60"/>
        <end position="153"/>
    </location>
</feature>
<dbReference type="Proteomes" id="UP000038045">
    <property type="component" value="Unplaced"/>
</dbReference>
<feature type="compositionally biased region" description="Gly residues" evidence="1">
    <location>
        <begin position="386"/>
        <end position="395"/>
    </location>
</feature>
<dbReference type="AlphaFoldDB" id="A0A0N4Z6A9"/>
<dbReference type="STRING" id="131310.A0A0N4Z6A9"/>
<feature type="region of interest" description="Disordered" evidence="1">
    <location>
        <begin position="169"/>
        <end position="247"/>
    </location>
</feature>
<organism evidence="2 3">
    <name type="scientific">Parastrongyloides trichosuri</name>
    <name type="common">Possum-specific nematode worm</name>
    <dbReference type="NCBI Taxonomy" id="131310"/>
    <lineage>
        <taxon>Eukaryota</taxon>
        <taxon>Metazoa</taxon>
        <taxon>Ecdysozoa</taxon>
        <taxon>Nematoda</taxon>
        <taxon>Chromadorea</taxon>
        <taxon>Rhabditida</taxon>
        <taxon>Tylenchina</taxon>
        <taxon>Panagrolaimomorpha</taxon>
        <taxon>Strongyloidoidea</taxon>
        <taxon>Strongyloididae</taxon>
        <taxon>Parastrongyloides</taxon>
    </lineage>
</organism>
<feature type="compositionally biased region" description="Basic and acidic residues" evidence="1">
    <location>
        <begin position="396"/>
        <end position="406"/>
    </location>
</feature>